<proteinExistence type="predicted"/>
<reference evidence="1" key="1">
    <citation type="submission" date="2014-11" db="EMBL/GenBank/DDBJ databases">
        <authorList>
            <person name="Amaro Gonzalez C."/>
        </authorList>
    </citation>
    <scope>NUCLEOTIDE SEQUENCE</scope>
</reference>
<reference evidence="1" key="2">
    <citation type="journal article" date="2015" name="Fish Shellfish Immunol.">
        <title>Early steps in the European eel (Anguilla anguilla)-Vibrio vulnificus interaction in the gills: Role of the RtxA13 toxin.</title>
        <authorList>
            <person name="Callol A."/>
            <person name="Pajuelo D."/>
            <person name="Ebbesson L."/>
            <person name="Teles M."/>
            <person name="MacKenzie S."/>
            <person name="Amaro C."/>
        </authorList>
    </citation>
    <scope>NUCLEOTIDE SEQUENCE</scope>
</reference>
<organism evidence="1">
    <name type="scientific">Anguilla anguilla</name>
    <name type="common">European freshwater eel</name>
    <name type="synonym">Muraena anguilla</name>
    <dbReference type="NCBI Taxonomy" id="7936"/>
    <lineage>
        <taxon>Eukaryota</taxon>
        <taxon>Metazoa</taxon>
        <taxon>Chordata</taxon>
        <taxon>Craniata</taxon>
        <taxon>Vertebrata</taxon>
        <taxon>Euteleostomi</taxon>
        <taxon>Actinopterygii</taxon>
        <taxon>Neopterygii</taxon>
        <taxon>Teleostei</taxon>
        <taxon>Anguilliformes</taxon>
        <taxon>Anguillidae</taxon>
        <taxon>Anguilla</taxon>
    </lineage>
</organism>
<name>A0A0E9U3C1_ANGAN</name>
<accession>A0A0E9U3C1</accession>
<dbReference type="AlphaFoldDB" id="A0A0E9U3C1"/>
<evidence type="ECO:0000313" key="1">
    <source>
        <dbReference type="EMBL" id="JAH60286.1"/>
    </source>
</evidence>
<sequence length="35" mass="4003">MWLCHWMPPFKQVSVSNFCPAIAVLINCKSGYCEV</sequence>
<dbReference type="EMBL" id="GBXM01048291">
    <property type="protein sequence ID" value="JAH60286.1"/>
    <property type="molecule type" value="Transcribed_RNA"/>
</dbReference>
<protein>
    <submittedName>
        <fullName evidence="1">Uncharacterized protein</fullName>
    </submittedName>
</protein>